<dbReference type="GeneID" id="106160198"/>
<keyword evidence="6" id="KW-1133">Transmembrane helix</keyword>
<accession>A0A1S3I1R4</accession>
<evidence type="ECO:0000313" key="11">
    <source>
        <dbReference type="RefSeq" id="XP_013392188.1"/>
    </source>
</evidence>
<evidence type="ECO:0000256" key="5">
    <source>
        <dbReference type="ARBA" id="ARBA00022968"/>
    </source>
</evidence>
<keyword evidence="9" id="KW-0325">Glycoprotein</keyword>
<evidence type="ECO:0000313" key="10">
    <source>
        <dbReference type="Proteomes" id="UP000085678"/>
    </source>
</evidence>
<protein>
    <submittedName>
        <fullName evidence="11">Galactosylceramide sulfotransferase</fullName>
    </submittedName>
</protein>
<gene>
    <name evidence="11" type="primary">LOC106160198</name>
</gene>
<evidence type="ECO:0000256" key="3">
    <source>
        <dbReference type="ARBA" id="ARBA00022679"/>
    </source>
</evidence>
<dbReference type="OrthoDB" id="514299at2759"/>
<keyword evidence="8" id="KW-0472">Membrane</keyword>
<dbReference type="Proteomes" id="UP000085678">
    <property type="component" value="Unplaced"/>
</dbReference>
<proteinExistence type="inferred from homology"/>
<dbReference type="Pfam" id="PF06990">
    <property type="entry name" value="Gal-3-0_sulfotr"/>
    <property type="match status" value="1"/>
</dbReference>
<keyword evidence="7" id="KW-0333">Golgi apparatus</keyword>
<dbReference type="SUPFAM" id="SSF52540">
    <property type="entry name" value="P-loop containing nucleoside triphosphate hydrolases"/>
    <property type="match status" value="1"/>
</dbReference>
<evidence type="ECO:0000256" key="8">
    <source>
        <dbReference type="ARBA" id="ARBA00023136"/>
    </source>
</evidence>
<organism evidence="10 11">
    <name type="scientific">Lingula anatina</name>
    <name type="common">Brachiopod</name>
    <name type="synonym">Lingula unguis</name>
    <dbReference type="NCBI Taxonomy" id="7574"/>
    <lineage>
        <taxon>Eukaryota</taxon>
        <taxon>Metazoa</taxon>
        <taxon>Spiralia</taxon>
        <taxon>Lophotrochozoa</taxon>
        <taxon>Brachiopoda</taxon>
        <taxon>Linguliformea</taxon>
        <taxon>Lingulata</taxon>
        <taxon>Lingulida</taxon>
        <taxon>Linguloidea</taxon>
        <taxon>Lingulidae</taxon>
        <taxon>Lingula</taxon>
    </lineage>
</organism>
<dbReference type="GO" id="GO:0009247">
    <property type="term" value="P:glycolipid biosynthetic process"/>
    <property type="evidence" value="ECO:0007669"/>
    <property type="project" value="InterPro"/>
</dbReference>
<dbReference type="KEGG" id="lak:106160198"/>
<evidence type="ECO:0000256" key="6">
    <source>
        <dbReference type="ARBA" id="ARBA00022989"/>
    </source>
</evidence>
<dbReference type="STRING" id="7574.A0A1S3I1R4"/>
<comment type="subcellular location">
    <subcellularLocation>
        <location evidence="1">Golgi apparatus membrane</location>
        <topology evidence="1">Single-pass type II membrane protein</topology>
    </subcellularLocation>
</comment>
<keyword evidence="5" id="KW-0735">Signal-anchor</keyword>
<dbReference type="OMA" id="HRNWSAV"/>
<evidence type="ECO:0000256" key="2">
    <source>
        <dbReference type="ARBA" id="ARBA00008124"/>
    </source>
</evidence>
<sequence length="458" mass="53405">MVSYAKSVCAWIILFLMGYVLFAFTRIKQEPLFRPLPQISPYVFQGANQELTASIHHPLKKAPKTVSVDYKTELSKLTDEKFTKTVDTSQILFRPMSEEQADDTTDSTPSQQQYCLSSLKKRSIVPWNKHSKSCIPKRHVVFLKVKKCGSTTLSSVILRYGLHNNLKVALPTSHSGSNLDIRSLLDRYAADHKKFDIMANHAVYNPRQIHQLTPGDTFFIGILREPLDQFKSAYNFNHVAGRMHLEGKNQLKNLFKHYPKWVHDHSNSMSRYLGLKIFTKEATRSFIQKLEKDVHFFVILEQFDECLILLKRLLCWEFYNIVYTVFKNGTQYSEDYIKNIRDNMDPYVVQSHRKRSQADYILYDYYKNKLAKLLQEQDSDFYQEVDYFKALKKKISEFCQRNPPKSIGIPPSKWGDGFTIFCPWVTLSHGNLMQLFKLQEKEISSISINSRIKIVQCS</sequence>
<dbReference type="GO" id="GO:0001733">
    <property type="term" value="F:galactosylceramide sulfotransferase activity"/>
    <property type="evidence" value="ECO:0007669"/>
    <property type="project" value="InterPro"/>
</dbReference>
<evidence type="ECO:0000256" key="9">
    <source>
        <dbReference type="ARBA" id="ARBA00023180"/>
    </source>
</evidence>
<keyword evidence="10" id="KW-1185">Reference proteome</keyword>
<dbReference type="InterPro" id="IPR027417">
    <property type="entry name" value="P-loop_NTPase"/>
</dbReference>
<dbReference type="AlphaFoldDB" id="A0A1S3I1R4"/>
<keyword evidence="4" id="KW-0812">Transmembrane</keyword>
<comment type="similarity">
    <text evidence="2">Belongs to the galactose-3-O-sulfotransferase family.</text>
</comment>
<name>A0A1S3I1R4_LINAN</name>
<evidence type="ECO:0000256" key="7">
    <source>
        <dbReference type="ARBA" id="ARBA00023034"/>
    </source>
</evidence>
<dbReference type="InterPro" id="IPR009729">
    <property type="entry name" value="Gal-3-0_sulfotransfrase"/>
</dbReference>
<dbReference type="GO" id="GO:0000139">
    <property type="term" value="C:Golgi membrane"/>
    <property type="evidence" value="ECO:0007669"/>
    <property type="project" value="UniProtKB-SubCell"/>
</dbReference>
<dbReference type="Gene3D" id="3.40.50.300">
    <property type="entry name" value="P-loop containing nucleotide triphosphate hydrolases"/>
    <property type="match status" value="1"/>
</dbReference>
<dbReference type="PANTHER" id="PTHR14647">
    <property type="entry name" value="GALACTOSE-3-O-SULFOTRANSFERASE"/>
    <property type="match status" value="1"/>
</dbReference>
<dbReference type="InParanoid" id="A0A1S3I1R4"/>
<reference evidence="11" key="1">
    <citation type="submission" date="2025-08" db="UniProtKB">
        <authorList>
            <consortium name="RefSeq"/>
        </authorList>
    </citation>
    <scope>IDENTIFICATION</scope>
    <source>
        <tissue evidence="11">Gonads</tissue>
    </source>
</reference>
<keyword evidence="3" id="KW-0808">Transferase</keyword>
<evidence type="ECO:0000256" key="4">
    <source>
        <dbReference type="ARBA" id="ARBA00022692"/>
    </source>
</evidence>
<dbReference type="PANTHER" id="PTHR14647:SF87">
    <property type="entry name" value="PUTATIVE-RELATED"/>
    <property type="match status" value="1"/>
</dbReference>
<dbReference type="RefSeq" id="XP_013392188.1">
    <property type="nucleotide sequence ID" value="XM_013536734.1"/>
</dbReference>
<evidence type="ECO:0000256" key="1">
    <source>
        <dbReference type="ARBA" id="ARBA00004323"/>
    </source>
</evidence>